<feature type="domain" description="HTH CENPB-type" evidence="2">
    <location>
        <begin position="50"/>
        <end position="120"/>
    </location>
</feature>
<reference evidence="4" key="1">
    <citation type="submission" date="2017-03" db="EMBL/GenBank/DDBJ databases">
        <authorList>
            <person name="Sharma R."/>
            <person name="Thines M."/>
        </authorList>
    </citation>
    <scope>NUCLEOTIDE SEQUENCE [LARGE SCALE GENOMIC DNA]</scope>
</reference>
<protein>
    <submittedName>
        <fullName evidence="3">HTH CenpB-type DNA-binding domain</fullName>
    </submittedName>
</protein>
<dbReference type="AlphaFoldDB" id="A0A1W5CTG6"/>
<dbReference type="InterPro" id="IPR006600">
    <property type="entry name" value="HTH_CenpB_DNA-bd_dom"/>
</dbReference>
<accession>A0A1W5CTG6</accession>
<name>A0A1W5CTG6_9LECA</name>
<dbReference type="Pfam" id="PF03221">
    <property type="entry name" value="HTH_Tnp_Tc5"/>
    <property type="match status" value="1"/>
</dbReference>
<dbReference type="GO" id="GO:0003677">
    <property type="term" value="F:DNA binding"/>
    <property type="evidence" value="ECO:0007669"/>
    <property type="project" value="UniProtKB-KW"/>
</dbReference>
<evidence type="ECO:0000313" key="4">
    <source>
        <dbReference type="Proteomes" id="UP000192927"/>
    </source>
</evidence>
<evidence type="ECO:0000259" key="2">
    <source>
        <dbReference type="PROSITE" id="PS51253"/>
    </source>
</evidence>
<sequence length="205" mass="23297">MTLISESNVQKALQWSAAGSFSTLHQAIKESGATKSTTYYRHAGRVPRDQVHRKNCRLTWDQEICLAMWIRDLQLQYAPPNYIAIKYLASQFTKKGGDLKPIGPDWVGRFLKRHPQLASSSNQSLTKDRITATIPLLIGDWFQHVDEVLRRFNVAVCNRWNMDEIGFQMGQHSKGKVAFDRRCGPPKSLNSGTTNWVTSVECNLC</sequence>
<proteinExistence type="predicted"/>
<dbReference type="Proteomes" id="UP000192927">
    <property type="component" value="Unassembled WGS sequence"/>
</dbReference>
<evidence type="ECO:0000256" key="1">
    <source>
        <dbReference type="ARBA" id="ARBA00023125"/>
    </source>
</evidence>
<dbReference type="EMBL" id="FWEW01000233">
    <property type="protein sequence ID" value="SLM34146.1"/>
    <property type="molecule type" value="Genomic_DNA"/>
</dbReference>
<evidence type="ECO:0000313" key="3">
    <source>
        <dbReference type="EMBL" id="SLM34146.1"/>
    </source>
</evidence>
<keyword evidence="4" id="KW-1185">Reference proteome</keyword>
<organism evidence="3 4">
    <name type="scientific">Lasallia pustulata</name>
    <dbReference type="NCBI Taxonomy" id="136370"/>
    <lineage>
        <taxon>Eukaryota</taxon>
        <taxon>Fungi</taxon>
        <taxon>Dikarya</taxon>
        <taxon>Ascomycota</taxon>
        <taxon>Pezizomycotina</taxon>
        <taxon>Lecanoromycetes</taxon>
        <taxon>OSLEUM clade</taxon>
        <taxon>Umbilicariomycetidae</taxon>
        <taxon>Umbilicariales</taxon>
        <taxon>Umbilicariaceae</taxon>
        <taxon>Lasallia</taxon>
    </lineage>
</organism>
<dbReference type="PROSITE" id="PS51253">
    <property type="entry name" value="HTH_CENPB"/>
    <property type="match status" value="1"/>
</dbReference>
<keyword evidence="1 3" id="KW-0238">DNA-binding</keyword>